<dbReference type="NCBIfam" id="TIGR01129">
    <property type="entry name" value="secD"/>
    <property type="match status" value="1"/>
</dbReference>
<dbReference type="Gene3D" id="1.20.1640.10">
    <property type="entry name" value="Multidrug efflux transporter AcrB transmembrane domain"/>
    <property type="match status" value="2"/>
</dbReference>
<dbReference type="HAMAP" id="MF_01463_B">
    <property type="entry name" value="SecD_B"/>
    <property type="match status" value="1"/>
</dbReference>
<proteinExistence type="inferred from homology"/>
<name>A0A7C2JZK5_9PLAN</name>
<accession>A0A7C2JZK5</accession>
<comment type="similarity">
    <text evidence="9">Belongs to the SecD/SecF family. SecD subfamily.</text>
</comment>
<feature type="domain" description="SecDF P1 head subdomain" evidence="12">
    <location>
        <begin position="258"/>
        <end position="359"/>
    </location>
</feature>
<evidence type="ECO:0000256" key="1">
    <source>
        <dbReference type="ARBA" id="ARBA00004651"/>
    </source>
</evidence>
<feature type="domain" description="Protein export membrane protein SecD/SecF C-terminal" evidence="11">
    <location>
        <begin position="366"/>
        <end position="534"/>
    </location>
</feature>
<organism evidence="13">
    <name type="scientific">Schlesneria paludicola</name>
    <dbReference type="NCBI Taxonomy" id="360056"/>
    <lineage>
        <taxon>Bacteria</taxon>
        <taxon>Pseudomonadati</taxon>
        <taxon>Planctomycetota</taxon>
        <taxon>Planctomycetia</taxon>
        <taxon>Planctomycetales</taxon>
        <taxon>Planctomycetaceae</taxon>
        <taxon>Schlesneria</taxon>
    </lineage>
</organism>
<dbReference type="InterPro" id="IPR054384">
    <property type="entry name" value="SecDF_P1_head"/>
</dbReference>
<evidence type="ECO:0000256" key="5">
    <source>
        <dbReference type="ARBA" id="ARBA00022927"/>
    </source>
</evidence>
<keyword evidence="8 9" id="KW-0472">Membrane</keyword>
<comment type="function">
    <text evidence="9">Part of the Sec protein translocase complex. Interacts with the SecYEG preprotein conducting channel. SecDF uses the proton motive force (PMF) to complete protein translocation after the ATP-dependent function of SecA.</text>
</comment>
<dbReference type="Pfam" id="PF22599">
    <property type="entry name" value="SecDF_P1_head"/>
    <property type="match status" value="1"/>
</dbReference>
<feature type="transmembrane region" description="Helical" evidence="9">
    <location>
        <begin position="829"/>
        <end position="853"/>
    </location>
</feature>
<feature type="transmembrane region" description="Helical" evidence="9">
    <location>
        <begin position="433"/>
        <end position="453"/>
    </location>
</feature>
<feature type="domain" description="Protein export membrane protein SecD/SecF C-terminal" evidence="11">
    <location>
        <begin position="794"/>
        <end position="975"/>
    </location>
</feature>
<dbReference type="NCBIfam" id="TIGR00916">
    <property type="entry name" value="2A0604s01"/>
    <property type="match status" value="1"/>
</dbReference>
<feature type="transmembrane region" description="Helical" evidence="9">
    <location>
        <begin position="561"/>
        <end position="579"/>
    </location>
</feature>
<keyword evidence="7 9" id="KW-0811">Translocation</keyword>
<evidence type="ECO:0000256" key="10">
    <source>
        <dbReference type="HAMAP-Rule" id="MF_01464"/>
    </source>
</evidence>
<feature type="transmembrane region" description="Helical" evidence="9">
    <location>
        <begin position="478"/>
        <end position="500"/>
    </location>
</feature>
<dbReference type="InterPro" id="IPR022645">
    <property type="entry name" value="SecD/SecF_bac"/>
</dbReference>
<sequence length="997" mass="107632">MWLSGLLAQADAASPAAQADSGSGAGWQFFLIAGLVFVLPFVVGQLLGQALKLKEFGFKIGVVLFSIALATAPFIYNAIMPQHSWTDAIALGIDLAGGTNLIYAVDREQAAKDGKAVDSATLDKMVGAVGRRINPSGAEEVTVRRVGDDRIEVIIPGADRELVEQKKRQIVNLGSLEFAILANDKDHRRQIEAARKLRDDQDNLLEGGRVAASWRNVAPGEDVNQIPGDRTAVREVERTVDGKPVKVRQFLVIHEPPEREVTGKYLTRTAPTMDDTGQLAVSFTFNATGANRFSVLTGRYQPDKSDGFERRLAVLLNGDIQTAPNLKSRIGASGQISGNFTREEIDELINVLNAGALEVPLITEPVSEFTISPTLGVDVQTKGITSIVVSAIVVFAFMLIYYRTAGLIADLCLLLNLVLVVGAMAFIEATFTLPGLAGLVLTIGMAIDSNVLINERIREELARGSSLRMAIENGFDKALSSIVDGNVTSLITAVILYMIGSDQIRGFAVSLFIGLTMSLFSVLYFGHLLMQILEKKRWVRTFRMMQFIGKTRVDFLSQRRWAFALSGVFIVAGMAALFARGEQNMDIDFSGGTMVTFEFVDSQKTADVQARLEEKFGSTVSLERLVLPSEAADLSSGHRFRMRTTEQEQGSVAQKISEVFSGAGMALVQAKMEFEPVQPITGEDDTRFAGGHQAALKFTAGMGTATTAGSLADALKQIKTENGQPKYDAADSLIEVVGTTEAASTESSATSQKYTGMTARAVAAVSADDLSEALKIMQAELAARPAFEELNSFDTSVALDTQISALLAILASFVAIVAYIWFRFEKVYYGVGALVAVAHDVLVTLSAIVLGAYLSKTPIGELLLLDDFKINLALVASLLTIVGYSLNDTIVIFDRIREIKGKNPHVTPEIVNLSVNETLSRTIMTAWTTLVVVLILYIFGGDGIHGFAYANIIGTIAGCYSTIFIANPVMLWFARREEAAGRGLARPISQIPAATGR</sequence>
<reference evidence="13" key="1">
    <citation type="journal article" date="2020" name="mSystems">
        <title>Genome- and Community-Level Interaction Insights into Carbon Utilization and Element Cycling Functions of Hydrothermarchaeota in Hydrothermal Sediment.</title>
        <authorList>
            <person name="Zhou Z."/>
            <person name="Liu Y."/>
            <person name="Xu W."/>
            <person name="Pan J."/>
            <person name="Luo Z.H."/>
            <person name="Li M."/>
        </authorList>
    </citation>
    <scope>NUCLEOTIDE SEQUENCE [LARGE SCALE GENOMIC DNA]</scope>
    <source>
        <strain evidence="13">SpSt-339</strain>
    </source>
</reference>
<dbReference type="GO" id="GO:0043952">
    <property type="term" value="P:protein transport by the Sec complex"/>
    <property type="evidence" value="ECO:0007669"/>
    <property type="project" value="UniProtKB-UniRule"/>
</dbReference>
<feature type="transmembrane region" description="Helical" evidence="9">
    <location>
        <begin position="506"/>
        <end position="530"/>
    </location>
</feature>
<evidence type="ECO:0000256" key="3">
    <source>
        <dbReference type="ARBA" id="ARBA00022475"/>
    </source>
</evidence>
<evidence type="ECO:0000313" key="13">
    <source>
        <dbReference type="EMBL" id="HEN15460.1"/>
    </source>
</evidence>
<keyword evidence="5 9" id="KW-0653">Protein transport</keyword>
<gene>
    <name evidence="9 13" type="primary">secD</name>
    <name evidence="10" type="synonym">secF</name>
    <name evidence="13" type="ORF">ENQ76_08345</name>
</gene>
<feature type="transmembrane region" description="Helical" evidence="9">
    <location>
        <begin position="407"/>
        <end position="427"/>
    </location>
</feature>
<dbReference type="Gene3D" id="3.30.70.3400">
    <property type="match status" value="1"/>
</dbReference>
<protein>
    <recommendedName>
        <fullName evidence="9 10">Multifunctional fusion protein</fullName>
    </recommendedName>
    <domain>
        <recommendedName>
            <fullName evidence="9">Protein translocase subunit SecD</fullName>
        </recommendedName>
    </domain>
    <domain>
        <recommendedName>
            <fullName evidence="10">Protein-export membrane protein SecF</fullName>
        </recommendedName>
    </domain>
</protein>
<dbReference type="GO" id="GO:0006605">
    <property type="term" value="P:protein targeting"/>
    <property type="evidence" value="ECO:0007669"/>
    <property type="project" value="UniProtKB-UniRule"/>
</dbReference>
<feature type="transmembrane region" description="Helical" evidence="9">
    <location>
        <begin position="873"/>
        <end position="893"/>
    </location>
</feature>
<comment type="caution">
    <text evidence="9">Lacks conserved residue(s) required for the propagation of feature annotation.</text>
</comment>
<evidence type="ECO:0000256" key="4">
    <source>
        <dbReference type="ARBA" id="ARBA00022692"/>
    </source>
</evidence>
<dbReference type="GO" id="GO:0065002">
    <property type="term" value="P:intracellular protein transmembrane transport"/>
    <property type="evidence" value="ECO:0007669"/>
    <property type="project" value="UniProtKB-UniRule"/>
</dbReference>
<keyword evidence="2 9" id="KW-0813">Transport</keyword>
<comment type="subcellular location">
    <subcellularLocation>
        <location evidence="1 9">Cell membrane</location>
        <topology evidence="1 9">Multi-pass membrane protein</topology>
    </subcellularLocation>
</comment>
<dbReference type="PANTHER" id="PTHR30081:SF1">
    <property type="entry name" value="PROTEIN TRANSLOCASE SUBUNIT SECD"/>
    <property type="match status" value="1"/>
</dbReference>
<evidence type="ECO:0000259" key="11">
    <source>
        <dbReference type="Pfam" id="PF02355"/>
    </source>
</evidence>
<dbReference type="Gene3D" id="3.30.1360.200">
    <property type="match status" value="1"/>
</dbReference>
<dbReference type="Pfam" id="PF02355">
    <property type="entry name" value="SecD_SecF_C"/>
    <property type="match status" value="2"/>
</dbReference>
<dbReference type="InterPro" id="IPR005665">
    <property type="entry name" value="SecF_bac"/>
</dbReference>
<comment type="similarity">
    <text evidence="10">Belongs to the SecD/SecF family. SecF subfamily.</text>
</comment>
<feature type="transmembrane region" description="Helical" evidence="9">
    <location>
        <begin position="803"/>
        <end position="822"/>
    </location>
</feature>
<feature type="transmembrane region" description="Helical" evidence="9">
    <location>
        <begin position="383"/>
        <end position="402"/>
    </location>
</feature>
<keyword evidence="6 9" id="KW-1133">Transmembrane helix</keyword>
<evidence type="ECO:0000256" key="2">
    <source>
        <dbReference type="ARBA" id="ARBA00022448"/>
    </source>
</evidence>
<dbReference type="AlphaFoldDB" id="A0A7C2JZK5"/>
<dbReference type="PRINTS" id="PR01755">
    <property type="entry name" value="SECFTRNLCASE"/>
</dbReference>
<dbReference type="InterPro" id="IPR005791">
    <property type="entry name" value="SecD"/>
</dbReference>
<dbReference type="HAMAP" id="MF_01464_B">
    <property type="entry name" value="SecF_B"/>
    <property type="match status" value="1"/>
</dbReference>
<dbReference type="InterPro" id="IPR022813">
    <property type="entry name" value="SecD/SecF_arch_bac"/>
</dbReference>
<evidence type="ECO:0000256" key="6">
    <source>
        <dbReference type="ARBA" id="ARBA00022989"/>
    </source>
</evidence>
<dbReference type="InterPro" id="IPR048634">
    <property type="entry name" value="SecD_SecF_C"/>
</dbReference>
<dbReference type="GO" id="GO:0005886">
    <property type="term" value="C:plasma membrane"/>
    <property type="evidence" value="ECO:0007669"/>
    <property type="project" value="UniProtKB-SubCell"/>
</dbReference>
<dbReference type="NCBIfam" id="TIGR00966">
    <property type="entry name" value="transloc_SecF"/>
    <property type="match status" value="1"/>
</dbReference>
<dbReference type="SUPFAM" id="SSF82866">
    <property type="entry name" value="Multidrug efflux transporter AcrB transmembrane domain"/>
    <property type="match status" value="2"/>
</dbReference>
<evidence type="ECO:0000256" key="7">
    <source>
        <dbReference type="ARBA" id="ARBA00023010"/>
    </source>
</evidence>
<dbReference type="InterPro" id="IPR055344">
    <property type="entry name" value="SecD_SecF_C_bact"/>
</dbReference>
<feature type="transmembrane region" description="Helical" evidence="9">
    <location>
        <begin position="922"/>
        <end position="940"/>
    </location>
</feature>
<comment type="subunit">
    <text evidence="9">Forms a complex with SecF. Part of the essential Sec protein translocation apparatus which comprises SecA, SecYEG and auxiliary proteins SecDF. Other proteins may also be involved.</text>
</comment>
<dbReference type="EMBL" id="DSOK01000244">
    <property type="protein sequence ID" value="HEN15460.1"/>
    <property type="molecule type" value="Genomic_DNA"/>
</dbReference>
<dbReference type="PANTHER" id="PTHR30081">
    <property type="entry name" value="PROTEIN-EXPORT MEMBRANE PROTEIN SEC"/>
    <property type="match status" value="1"/>
</dbReference>
<evidence type="ECO:0000259" key="12">
    <source>
        <dbReference type="Pfam" id="PF22599"/>
    </source>
</evidence>
<dbReference type="GO" id="GO:0015450">
    <property type="term" value="F:protein-transporting ATPase activity"/>
    <property type="evidence" value="ECO:0007669"/>
    <property type="project" value="InterPro"/>
</dbReference>
<feature type="transmembrane region" description="Helical" evidence="9">
    <location>
        <begin position="952"/>
        <end position="974"/>
    </location>
</feature>
<evidence type="ECO:0000256" key="9">
    <source>
        <dbReference type="HAMAP-Rule" id="MF_01463"/>
    </source>
</evidence>
<keyword evidence="4 9" id="KW-0812">Transmembrane</keyword>
<feature type="transmembrane region" description="Helical" evidence="9">
    <location>
        <begin position="60"/>
        <end position="79"/>
    </location>
</feature>
<evidence type="ECO:0000256" key="8">
    <source>
        <dbReference type="ARBA" id="ARBA00023136"/>
    </source>
</evidence>
<comment type="subunit">
    <text evidence="10">Forms a complex with SecD. Part of the essential Sec protein translocation apparatus which comprises SecA, SecYEG and auxiliary proteins SecDF. Other proteins may also be involved.</text>
</comment>
<keyword evidence="3 9" id="KW-1003">Cell membrane</keyword>
<comment type="caution">
    <text evidence="13">The sequence shown here is derived from an EMBL/GenBank/DDBJ whole genome shotgun (WGS) entry which is preliminary data.</text>
</comment>
<feature type="transmembrane region" description="Helical" evidence="9">
    <location>
        <begin position="29"/>
        <end position="48"/>
    </location>
</feature>